<proteinExistence type="predicted"/>
<organism evidence="1 2">
    <name type="scientific">Brachionus plicatilis</name>
    <name type="common">Marine rotifer</name>
    <name type="synonym">Brachionus muelleri</name>
    <dbReference type="NCBI Taxonomy" id="10195"/>
    <lineage>
        <taxon>Eukaryota</taxon>
        <taxon>Metazoa</taxon>
        <taxon>Spiralia</taxon>
        <taxon>Gnathifera</taxon>
        <taxon>Rotifera</taxon>
        <taxon>Eurotatoria</taxon>
        <taxon>Monogononta</taxon>
        <taxon>Pseudotrocha</taxon>
        <taxon>Ploima</taxon>
        <taxon>Brachionidae</taxon>
        <taxon>Brachionus</taxon>
    </lineage>
</organism>
<reference evidence="1 2" key="1">
    <citation type="journal article" date="2018" name="Sci. Rep.">
        <title>Genomic signatures of local adaptation to the degree of environmental predictability in rotifers.</title>
        <authorList>
            <person name="Franch-Gras L."/>
            <person name="Hahn C."/>
            <person name="Garcia-Roger E.M."/>
            <person name="Carmona M.J."/>
            <person name="Serra M."/>
            <person name="Gomez A."/>
        </authorList>
    </citation>
    <scope>NUCLEOTIDE SEQUENCE [LARGE SCALE GENOMIC DNA]</scope>
    <source>
        <strain evidence="1">HYR1</strain>
    </source>
</reference>
<sequence>MIQLTWALVELEPLDFLSLHFYEIELEVNVENRKKKTLSFKGSILINKENIINFIFFQILKTFT</sequence>
<gene>
    <name evidence="1" type="ORF">BpHYR1_011418</name>
</gene>
<name>A0A3M7SAG3_BRAPC</name>
<evidence type="ECO:0000313" key="1">
    <source>
        <dbReference type="EMBL" id="RNA32784.1"/>
    </source>
</evidence>
<dbReference type="EMBL" id="REGN01001750">
    <property type="protein sequence ID" value="RNA32784.1"/>
    <property type="molecule type" value="Genomic_DNA"/>
</dbReference>
<evidence type="ECO:0000313" key="2">
    <source>
        <dbReference type="Proteomes" id="UP000276133"/>
    </source>
</evidence>
<comment type="caution">
    <text evidence="1">The sequence shown here is derived from an EMBL/GenBank/DDBJ whole genome shotgun (WGS) entry which is preliminary data.</text>
</comment>
<protein>
    <submittedName>
        <fullName evidence="1">Uncharacterized protein</fullName>
    </submittedName>
</protein>
<keyword evidence="2" id="KW-1185">Reference proteome</keyword>
<dbReference type="Proteomes" id="UP000276133">
    <property type="component" value="Unassembled WGS sequence"/>
</dbReference>
<accession>A0A3M7SAG3</accession>
<dbReference type="AlphaFoldDB" id="A0A3M7SAG3"/>